<evidence type="ECO:0000313" key="1">
    <source>
        <dbReference type="EMBL" id="EHA48118.1"/>
    </source>
</evidence>
<organism evidence="1 2">
    <name type="scientific">Pyricularia oryzae (strain 70-15 / ATCC MYA-4617 / FGSC 8958)</name>
    <name type="common">Rice blast fungus</name>
    <name type="synonym">Magnaporthe oryzae</name>
    <dbReference type="NCBI Taxonomy" id="242507"/>
    <lineage>
        <taxon>Eukaryota</taxon>
        <taxon>Fungi</taxon>
        <taxon>Dikarya</taxon>
        <taxon>Ascomycota</taxon>
        <taxon>Pezizomycotina</taxon>
        <taxon>Sordariomycetes</taxon>
        <taxon>Sordariomycetidae</taxon>
        <taxon>Magnaporthales</taxon>
        <taxon>Pyriculariaceae</taxon>
        <taxon>Pyricularia</taxon>
    </lineage>
</organism>
<dbReference type="Proteomes" id="UP000009058">
    <property type="component" value="Chromosome 5"/>
</dbReference>
<reference evidence="1 2" key="1">
    <citation type="journal article" date="2005" name="Nature">
        <title>The genome sequence of the rice blast fungus Magnaporthe grisea.</title>
        <authorList>
            <person name="Dean R.A."/>
            <person name="Talbot N.J."/>
            <person name="Ebbole D.J."/>
            <person name="Farman M.L."/>
            <person name="Mitchell T.K."/>
            <person name="Orbach M.J."/>
            <person name="Thon M."/>
            <person name="Kulkarni R."/>
            <person name="Xu J.R."/>
            <person name="Pan H."/>
            <person name="Read N.D."/>
            <person name="Lee Y.H."/>
            <person name="Carbone I."/>
            <person name="Brown D."/>
            <person name="Oh Y.Y."/>
            <person name="Donofrio N."/>
            <person name="Jeong J.S."/>
            <person name="Soanes D.M."/>
            <person name="Djonovic S."/>
            <person name="Kolomiets E."/>
            <person name="Rehmeyer C."/>
            <person name="Li W."/>
            <person name="Harding M."/>
            <person name="Kim S."/>
            <person name="Lebrun M.H."/>
            <person name="Bohnert H."/>
            <person name="Coughlan S."/>
            <person name="Butler J."/>
            <person name="Calvo S."/>
            <person name="Ma L.J."/>
            <person name="Nicol R."/>
            <person name="Purcell S."/>
            <person name="Nusbaum C."/>
            <person name="Galagan J.E."/>
            <person name="Birren B.W."/>
        </authorList>
    </citation>
    <scope>NUCLEOTIDE SEQUENCE [LARGE SCALE GENOMIC DNA]</scope>
    <source>
        <strain evidence="2">70-15 / ATCC MYA-4617 / FGSC 8958</strain>
    </source>
</reference>
<dbReference type="AlphaFoldDB" id="G4NBL3"/>
<dbReference type="EMBL" id="CM001235">
    <property type="protein sequence ID" value="EHA48118.1"/>
    <property type="molecule type" value="Genomic_DNA"/>
</dbReference>
<reference key="2">
    <citation type="submission" date="2011-05" db="EMBL/GenBank/DDBJ databases">
        <title>The Genome Sequence of Magnaporthe oryzae 70-15.</title>
        <authorList>
            <consortium name="The Broad Institute Genome Sequencing Platform"/>
            <person name="Ma L.-J."/>
            <person name="Dead R."/>
            <person name="Young S.K."/>
            <person name="Zeng Q."/>
            <person name="Gargeya S."/>
            <person name="Fitzgerald M."/>
            <person name="Haas B."/>
            <person name="Abouelleil A."/>
            <person name="Alvarado L."/>
            <person name="Arachchi H.M."/>
            <person name="Berlin A."/>
            <person name="Brown A."/>
            <person name="Chapman S.B."/>
            <person name="Chen Z."/>
            <person name="Dunbar C."/>
            <person name="Freedman E."/>
            <person name="Gearin G."/>
            <person name="Gellesch M."/>
            <person name="Goldberg J."/>
            <person name="Griggs A."/>
            <person name="Gujja S."/>
            <person name="Heiman D."/>
            <person name="Howarth C."/>
            <person name="Larson L."/>
            <person name="Lui A."/>
            <person name="MacDonald P.J.P."/>
            <person name="Mehta T."/>
            <person name="Montmayeur A."/>
            <person name="Murphy C."/>
            <person name="Neiman D."/>
            <person name="Pearson M."/>
            <person name="Priest M."/>
            <person name="Roberts A."/>
            <person name="Saif S."/>
            <person name="Shea T."/>
            <person name="Shenoy N."/>
            <person name="Sisk P."/>
            <person name="Stolte C."/>
            <person name="Sykes S."/>
            <person name="Yandava C."/>
            <person name="Wortman J."/>
            <person name="Nusbaum C."/>
            <person name="Birren B."/>
        </authorList>
    </citation>
    <scope>NUCLEOTIDE SEQUENCE</scope>
    <source>
        <strain>70-15</strain>
    </source>
</reference>
<protein>
    <submittedName>
        <fullName evidence="1">Uncharacterized protein</fullName>
    </submittedName>
</protein>
<dbReference type="RefSeq" id="XP_003717702.1">
    <property type="nucleotide sequence ID" value="XM_003717654.1"/>
</dbReference>
<dbReference type="HOGENOM" id="CLU_1175626_0_0_1"/>
<proteinExistence type="predicted"/>
<dbReference type="OrthoDB" id="5213630at2759"/>
<accession>G4NBL3</accession>
<keyword evidence="2" id="KW-1185">Reference proteome</keyword>
<name>G4NBL3_PYRO7</name>
<dbReference type="VEuPathDB" id="FungiDB:MGG_17300"/>
<dbReference type="KEGG" id="mgr:MGG_17300"/>
<gene>
    <name evidence="1" type="ORF">MGG_17300</name>
</gene>
<dbReference type="STRING" id="242507.G4NBL3"/>
<dbReference type="InParanoid" id="G4NBL3"/>
<sequence>MDKVVRNSRVVVYNRKDSPLATSRTWEREVVATSAASLAAAAASATTGGTGGIESDGGEPLDRPTEKIAISLQEWRTNTNALVATTAATTPAARKALLAYRADFAYSMLQLGNYRRGNPGLADELATIFDAAISLDRDIHLRSSAVEWQVLPPGQNKFDPDTMVVENDGVISSTVLVVLAPGLIKKGHDAVGDDVLCKMEVVCEVDRVANESQGMLYLWQFLAIQEAGHLARMSNY</sequence>
<dbReference type="GeneID" id="12986606"/>
<evidence type="ECO:0000313" key="2">
    <source>
        <dbReference type="Proteomes" id="UP000009058"/>
    </source>
</evidence>